<dbReference type="AlphaFoldDB" id="A0A8T4IZS4"/>
<evidence type="ECO:0000256" key="1">
    <source>
        <dbReference type="SAM" id="MobiDB-lite"/>
    </source>
</evidence>
<accession>A0A8T4IZS4</accession>
<feature type="region of interest" description="Disordered" evidence="1">
    <location>
        <begin position="41"/>
        <end position="62"/>
    </location>
</feature>
<evidence type="ECO:0000313" key="3">
    <source>
        <dbReference type="EMBL" id="MBR7677265.1"/>
    </source>
</evidence>
<name>A0A8T4IZS4_9ACTN</name>
<evidence type="ECO:0000256" key="2">
    <source>
        <dbReference type="SAM" id="SignalP"/>
    </source>
</evidence>
<feature type="compositionally biased region" description="Basic and acidic residues" evidence="1">
    <location>
        <begin position="41"/>
        <end position="51"/>
    </location>
</feature>
<feature type="signal peptide" evidence="2">
    <location>
        <begin position="1"/>
        <end position="25"/>
    </location>
</feature>
<dbReference type="Proteomes" id="UP000675554">
    <property type="component" value="Unassembled WGS sequence"/>
</dbReference>
<organism evidence="3 4">
    <name type="scientific">Streptomyces daliensis</name>
    <dbReference type="NCBI Taxonomy" id="299421"/>
    <lineage>
        <taxon>Bacteria</taxon>
        <taxon>Bacillati</taxon>
        <taxon>Actinomycetota</taxon>
        <taxon>Actinomycetes</taxon>
        <taxon>Kitasatosporales</taxon>
        <taxon>Streptomycetaceae</taxon>
        <taxon>Streptomyces</taxon>
    </lineage>
</organism>
<feature type="compositionally biased region" description="Basic and acidic residues" evidence="1">
    <location>
        <begin position="143"/>
        <end position="152"/>
    </location>
</feature>
<dbReference type="EMBL" id="JAGSMN010000877">
    <property type="protein sequence ID" value="MBR7677265.1"/>
    <property type="molecule type" value="Genomic_DNA"/>
</dbReference>
<keyword evidence="4" id="KW-1185">Reference proteome</keyword>
<protein>
    <submittedName>
        <fullName evidence="3">Uncharacterized protein</fullName>
    </submittedName>
</protein>
<gene>
    <name evidence="3" type="ORF">KDA82_30585</name>
</gene>
<comment type="caution">
    <text evidence="3">The sequence shown here is derived from an EMBL/GenBank/DDBJ whole genome shotgun (WGS) entry which is preliminary data.</text>
</comment>
<proteinExistence type="predicted"/>
<keyword evidence="2" id="KW-0732">Signal</keyword>
<feature type="region of interest" description="Disordered" evidence="1">
    <location>
        <begin position="131"/>
        <end position="152"/>
    </location>
</feature>
<feature type="chain" id="PRO_5039195440" evidence="2">
    <location>
        <begin position="26"/>
        <end position="152"/>
    </location>
</feature>
<reference evidence="3" key="1">
    <citation type="submission" date="2021-04" db="EMBL/GenBank/DDBJ databases">
        <title>Sequencing of actinobacteria type strains.</title>
        <authorList>
            <person name="Nguyen G.-S."/>
            <person name="Wentzel A."/>
        </authorList>
    </citation>
    <scope>NUCLEOTIDE SEQUENCE</scope>
    <source>
        <strain evidence="3">DSM 42095</strain>
    </source>
</reference>
<evidence type="ECO:0000313" key="4">
    <source>
        <dbReference type="Proteomes" id="UP000675554"/>
    </source>
</evidence>
<sequence>MTTAQAIVPYAGAAAATFAASVAQAAQDRAADSLLDHGGELLRRMRRREPGDPPATPEEEAALAAVDRLPEDERLLLDETLGQWLAGRDLSDAALHRHLALVHREHRSSGSSHATAYGPWSTVIGRVDGDLHIGYGQQPGPAGRRDRQEERE</sequence>